<organism evidence="3 4">
    <name type="scientific">Skermanella stibiiresistens SB22</name>
    <dbReference type="NCBI Taxonomy" id="1385369"/>
    <lineage>
        <taxon>Bacteria</taxon>
        <taxon>Pseudomonadati</taxon>
        <taxon>Pseudomonadota</taxon>
        <taxon>Alphaproteobacteria</taxon>
        <taxon>Rhodospirillales</taxon>
        <taxon>Azospirillaceae</taxon>
        <taxon>Skermanella</taxon>
    </lineage>
</organism>
<gene>
    <name evidence="3" type="ORF">N825_27365</name>
</gene>
<sequence>MSWPEVPRAEAETTEEREVSHTVRDTTSEDRSLEEMASDLRTLSGQIMTTRVMGLDPARANGDGADAAMPPAIRLVGEMLSTELAARLERAHEQAGARQREELASLLLNHTQGMRATSDRVDRLMRRLEADRERDDQFGHALLDRLDAIVARQEELDTLIRERRRSLVPDWVAGLLALAAIGISIGSAVALHFGLQP</sequence>
<keyword evidence="2" id="KW-1133">Transmembrane helix</keyword>
<dbReference type="EMBL" id="AVFL01000004">
    <property type="protein sequence ID" value="EWY41485.1"/>
    <property type="molecule type" value="Genomic_DNA"/>
</dbReference>
<dbReference type="STRING" id="1385369.N825_27365"/>
<evidence type="ECO:0000313" key="3">
    <source>
        <dbReference type="EMBL" id="EWY41485.1"/>
    </source>
</evidence>
<dbReference type="AlphaFoldDB" id="W9H5H4"/>
<comment type="caution">
    <text evidence="3">The sequence shown here is derived from an EMBL/GenBank/DDBJ whole genome shotgun (WGS) entry which is preliminary data.</text>
</comment>
<dbReference type="Proteomes" id="UP000019486">
    <property type="component" value="Unassembled WGS sequence"/>
</dbReference>
<feature type="region of interest" description="Disordered" evidence="1">
    <location>
        <begin position="1"/>
        <end position="34"/>
    </location>
</feature>
<evidence type="ECO:0000256" key="1">
    <source>
        <dbReference type="SAM" id="MobiDB-lite"/>
    </source>
</evidence>
<evidence type="ECO:0000256" key="2">
    <source>
        <dbReference type="SAM" id="Phobius"/>
    </source>
</evidence>
<keyword evidence="2" id="KW-0472">Membrane</keyword>
<keyword evidence="4" id="KW-1185">Reference proteome</keyword>
<evidence type="ECO:0000313" key="4">
    <source>
        <dbReference type="Proteomes" id="UP000019486"/>
    </source>
</evidence>
<feature type="compositionally biased region" description="Basic and acidic residues" evidence="1">
    <location>
        <begin position="7"/>
        <end position="34"/>
    </location>
</feature>
<keyword evidence="2" id="KW-0812">Transmembrane</keyword>
<protein>
    <submittedName>
        <fullName evidence="3">Uncharacterized protein</fullName>
    </submittedName>
</protein>
<proteinExistence type="predicted"/>
<feature type="transmembrane region" description="Helical" evidence="2">
    <location>
        <begin position="171"/>
        <end position="195"/>
    </location>
</feature>
<accession>W9H5H4</accession>
<reference evidence="3 4" key="1">
    <citation type="submission" date="2013-08" db="EMBL/GenBank/DDBJ databases">
        <title>The genome sequence of Skermanella stibiiresistens.</title>
        <authorList>
            <person name="Zhu W."/>
            <person name="Wang G."/>
        </authorList>
    </citation>
    <scope>NUCLEOTIDE SEQUENCE [LARGE SCALE GENOMIC DNA]</scope>
    <source>
        <strain evidence="3 4">SB22</strain>
    </source>
</reference>
<name>W9H5H4_9PROT</name>